<sequence>MKFVKSSLCLALLSGLSFNALADVDIYGKANVTVQSSDDGEGSFTEIKSNASRLGVKGSEKINDSLEAVYKFEFQVDVSDADSKGDNDDNISARNQYVGLKGAFGQVVIGRNDTALKQSQGKLDLFNDLEGDIKNVFKGENRLGNTVSYSSNSYEGFKVLATFVAEDDVDADNGYSMAVTYGDVALKKSAVYASIAADSEVNGYDVVRASIQGKVENFKLGAMYQTQEAVDGSAEADGYLLNAAYSMGNNTFKVQYQDMDFDDSDDKSAISVGLDHKLNKNIKVFGFYSSFDVDNNVDQDYVGLGIEYKF</sequence>
<dbReference type="CDD" id="cd00342">
    <property type="entry name" value="gram_neg_porins"/>
    <property type="match status" value="1"/>
</dbReference>
<evidence type="ECO:0000256" key="7">
    <source>
        <dbReference type="ARBA" id="ARBA00023065"/>
    </source>
</evidence>
<keyword evidence="9" id="KW-0472">Membrane</keyword>
<dbReference type="InterPro" id="IPR050298">
    <property type="entry name" value="Gram-neg_bact_OMP"/>
</dbReference>
<evidence type="ECO:0000256" key="1">
    <source>
        <dbReference type="ARBA" id="ARBA00004141"/>
    </source>
</evidence>
<keyword evidence="8" id="KW-0626">Porin</keyword>
<dbReference type="SUPFAM" id="SSF56935">
    <property type="entry name" value="Porins"/>
    <property type="match status" value="1"/>
</dbReference>
<comment type="subunit">
    <text evidence="2">Homotrimer.</text>
</comment>
<dbReference type="GO" id="GO:0034220">
    <property type="term" value="P:monoatomic ion transmembrane transport"/>
    <property type="evidence" value="ECO:0007669"/>
    <property type="project" value="InterPro"/>
</dbReference>
<proteinExistence type="predicted"/>
<evidence type="ECO:0000256" key="5">
    <source>
        <dbReference type="ARBA" id="ARBA00022692"/>
    </source>
</evidence>
<gene>
    <name evidence="12" type="ORF">LCGC14_0592030</name>
</gene>
<dbReference type="InterPro" id="IPR001702">
    <property type="entry name" value="Porin_Gram-ve"/>
</dbReference>
<comment type="subcellular location">
    <subcellularLocation>
        <location evidence="1">Membrane</location>
        <topology evidence="1">Multi-pass membrane protein</topology>
    </subcellularLocation>
</comment>
<keyword evidence="6" id="KW-0732">Signal</keyword>
<evidence type="ECO:0000256" key="10">
    <source>
        <dbReference type="ARBA" id="ARBA00023237"/>
    </source>
</evidence>
<dbReference type="Pfam" id="PF13609">
    <property type="entry name" value="Porin_4"/>
    <property type="match status" value="1"/>
</dbReference>
<dbReference type="InterPro" id="IPR023614">
    <property type="entry name" value="Porin_dom_sf"/>
</dbReference>
<protein>
    <recommendedName>
        <fullName evidence="11">Porin domain-containing protein</fullName>
    </recommendedName>
</protein>
<dbReference type="PANTHER" id="PTHR34501:SF9">
    <property type="entry name" value="MAJOR OUTER MEMBRANE PROTEIN P.IA"/>
    <property type="match status" value="1"/>
</dbReference>
<name>A0A0F9ULI7_9ZZZZ</name>
<keyword evidence="3" id="KW-0813">Transport</keyword>
<evidence type="ECO:0000256" key="4">
    <source>
        <dbReference type="ARBA" id="ARBA00022452"/>
    </source>
</evidence>
<dbReference type="InterPro" id="IPR033900">
    <property type="entry name" value="Gram_neg_porin_domain"/>
</dbReference>
<feature type="domain" description="Porin" evidence="11">
    <location>
        <begin position="11"/>
        <end position="295"/>
    </location>
</feature>
<dbReference type="GO" id="GO:0046930">
    <property type="term" value="C:pore complex"/>
    <property type="evidence" value="ECO:0007669"/>
    <property type="project" value="UniProtKB-KW"/>
</dbReference>
<reference evidence="12" key="1">
    <citation type="journal article" date="2015" name="Nature">
        <title>Complex archaea that bridge the gap between prokaryotes and eukaryotes.</title>
        <authorList>
            <person name="Spang A."/>
            <person name="Saw J.H."/>
            <person name="Jorgensen S.L."/>
            <person name="Zaremba-Niedzwiedzka K."/>
            <person name="Martijn J."/>
            <person name="Lind A.E."/>
            <person name="van Eijk R."/>
            <person name="Schleper C."/>
            <person name="Guy L."/>
            <person name="Ettema T.J."/>
        </authorList>
    </citation>
    <scope>NUCLEOTIDE SEQUENCE</scope>
</reference>
<evidence type="ECO:0000256" key="8">
    <source>
        <dbReference type="ARBA" id="ARBA00023114"/>
    </source>
</evidence>
<dbReference type="PRINTS" id="PR00182">
    <property type="entry name" value="ECOLNEIPORIN"/>
</dbReference>
<dbReference type="AlphaFoldDB" id="A0A0F9ULI7"/>
<comment type="caution">
    <text evidence="12">The sequence shown here is derived from an EMBL/GenBank/DDBJ whole genome shotgun (WGS) entry which is preliminary data.</text>
</comment>
<dbReference type="GO" id="GO:0015288">
    <property type="term" value="F:porin activity"/>
    <property type="evidence" value="ECO:0007669"/>
    <property type="project" value="UniProtKB-KW"/>
</dbReference>
<dbReference type="Gene3D" id="2.40.160.10">
    <property type="entry name" value="Porin"/>
    <property type="match status" value="1"/>
</dbReference>
<evidence type="ECO:0000259" key="11">
    <source>
        <dbReference type="Pfam" id="PF13609"/>
    </source>
</evidence>
<dbReference type="EMBL" id="LAZR01000928">
    <property type="protein sequence ID" value="KKN54453.1"/>
    <property type="molecule type" value="Genomic_DNA"/>
</dbReference>
<keyword evidence="10" id="KW-0998">Cell outer membrane</keyword>
<evidence type="ECO:0000256" key="9">
    <source>
        <dbReference type="ARBA" id="ARBA00023136"/>
    </source>
</evidence>
<keyword evidence="4" id="KW-1134">Transmembrane beta strand</keyword>
<evidence type="ECO:0000256" key="6">
    <source>
        <dbReference type="ARBA" id="ARBA00022729"/>
    </source>
</evidence>
<evidence type="ECO:0000313" key="12">
    <source>
        <dbReference type="EMBL" id="KKN54453.1"/>
    </source>
</evidence>
<keyword evidence="5" id="KW-0812">Transmembrane</keyword>
<dbReference type="GO" id="GO:0009279">
    <property type="term" value="C:cell outer membrane"/>
    <property type="evidence" value="ECO:0007669"/>
    <property type="project" value="InterPro"/>
</dbReference>
<dbReference type="PANTHER" id="PTHR34501">
    <property type="entry name" value="PROTEIN YDDL-RELATED"/>
    <property type="match status" value="1"/>
</dbReference>
<evidence type="ECO:0000256" key="2">
    <source>
        <dbReference type="ARBA" id="ARBA00011233"/>
    </source>
</evidence>
<organism evidence="12">
    <name type="scientific">marine sediment metagenome</name>
    <dbReference type="NCBI Taxonomy" id="412755"/>
    <lineage>
        <taxon>unclassified sequences</taxon>
        <taxon>metagenomes</taxon>
        <taxon>ecological metagenomes</taxon>
    </lineage>
</organism>
<accession>A0A0F9ULI7</accession>
<evidence type="ECO:0000256" key="3">
    <source>
        <dbReference type="ARBA" id="ARBA00022448"/>
    </source>
</evidence>
<keyword evidence="7" id="KW-0406">Ion transport</keyword>